<feature type="transmembrane region" description="Helical" evidence="1">
    <location>
        <begin position="94"/>
        <end position="122"/>
    </location>
</feature>
<accession>A0AAV6YY01</accession>
<keyword evidence="1" id="KW-1133">Transmembrane helix</keyword>
<evidence type="ECO:0000256" key="1">
    <source>
        <dbReference type="SAM" id="Phobius"/>
    </source>
</evidence>
<dbReference type="EMBL" id="WNYA01017667">
    <property type="protein sequence ID" value="KAG8538911.1"/>
    <property type="molecule type" value="Genomic_DNA"/>
</dbReference>
<keyword evidence="3" id="KW-1185">Reference proteome</keyword>
<protein>
    <submittedName>
        <fullName evidence="2">Uncharacterized protein</fullName>
    </submittedName>
</protein>
<proteinExistence type="predicted"/>
<keyword evidence="1" id="KW-0812">Transmembrane</keyword>
<feature type="non-terminal residue" evidence="2">
    <location>
        <position position="1"/>
    </location>
</feature>
<sequence length="132" mass="15008">YAKFQFNNGEHGFDNNVMDMQTIFRAVGPSFKKGLIVEPFESVHVYALMCELLGITPETHDGDLQIMRDMLLIQDQENEDEKEEEDDTDKVKDVIFQATIGLTAVVGVLFIIFVITVIVIAVKRRRKTGVKM</sequence>
<dbReference type="InterPro" id="IPR017850">
    <property type="entry name" value="Alkaline_phosphatase_core_sf"/>
</dbReference>
<comment type="caution">
    <text evidence="2">The sequence shown here is derived from an EMBL/GenBank/DDBJ whole genome shotgun (WGS) entry which is preliminary data.</text>
</comment>
<gene>
    <name evidence="2" type="ORF">GDO81_021792</name>
</gene>
<dbReference type="PANTHER" id="PTHR10151:SF63">
    <property type="entry name" value="ECTONUCLEOTIDE PYROPHOSPHATASE_PHOSPHODIESTERASE FAMILY MEMBER 7"/>
    <property type="match status" value="1"/>
</dbReference>
<evidence type="ECO:0000313" key="3">
    <source>
        <dbReference type="Proteomes" id="UP000824782"/>
    </source>
</evidence>
<organism evidence="2 3">
    <name type="scientific">Engystomops pustulosus</name>
    <name type="common">Tungara frog</name>
    <name type="synonym">Physalaemus pustulosus</name>
    <dbReference type="NCBI Taxonomy" id="76066"/>
    <lineage>
        <taxon>Eukaryota</taxon>
        <taxon>Metazoa</taxon>
        <taxon>Chordata</taxon>
        <taxon>Craniata</taxon>
        <taxon>Vertebrata</taxon>
        <taxon>Euteleostomi</taxon>
        <taxon>Amphibia</taxon>
        <taxon>Batrachia</taxon>
        <taxon>Anura</taxon>
        <taxon>Neobatrachia</taxon>
        <taxon>Hyloidea</taxon>
        <taxon>Leptodactylidae</taxon>
        <taxon>Leiuperinae</taxon>
        <taxon>Engystomops</taxon>
    </lineage>
</organism>
<dbReference type="AlphaFoldDB" id="A0AAV6YY01"/>
<dbReference type="Gene3D" id="3.40.720.10">
    <property type="entry name" value="Alkaline Phosphatase, subunit A"/>
    <property type="match status" value="1"/>
</dbReference>
<evidence type="ECO:0000313" key="2">
    <source>
        <dbReference type="EMBL" id="KAG8538911.1"/>
    </source>
</evidence>
<dbReference type="PANTHER" id="PTHR10151">
    <property type="entry name" value="ECTONUCLEOTIDE PYROPHOSPHATASE/PHOSPHODIESTERASE"/>
    <property type="match status" value="1"/>
</dbReference>
<reference evidence="2" key="1">
    <citation type="thesis" date="2020" institute="ProQuest LLC" country="789 East Eisenhower Parkway, Ann Arbor, MI, USA">
        <title>Comparative Genomics and Chromosome Evolution.</title>
        <authorList>
            <person name="Mudd A.B."/>
        </authorList>
    </citation>
    <scope>NUCLEOTIDE SEQUENCE</scope>
    <source>
        <strain evidence="2">237g6f4</strain>
        <tissue evidence="2">Blood</tissue>
    </source>
</reference>
<dbReference type="SUPFAM" id="SSF53649">
    <property type="entry name" value="Alkaline phosphatase-like"/>
    <property type="match status" value="1"/>
</dbReference>
<name>A0AAV6YY01_ENGPU</name>
<dbReference type="Proteomes" id="UP000824782">
    <property type="component" value="Unassembled WGS sequence"/>
</dbReference>
<keyword evidence="1" id="KW-0472">Membrane</keyword>